<feature type="compositionally biased region" description="Low complexity" evidence="1">
    <location>
        <begin position="55"/>
        <end position="66"/>
    </location>
</feature>
<feature type="region of interest" description="Disordered" evidence="1">
    <location>
        <begin position="1"/>
        <end position="119"/>
    </location>
</feature>
<dbReference type="EMBL" id="CADCXW020000002">
    <property type="protein sequence ID" value="CAD1532099.1"/>
    <property type="molecule type" value="Genomic_DNA"/>
</dbReference>
<feature type="compositionally biased region" description="Low complexity" evidence="1">
    <location>
        <begin position="93"/>
        <end position="114"/>
    </location>
</feature>
<reference evidence="2" key="1">
    <citation type="submission" date="2020-07" db="EMBL/GenBank/DDBJ databases">
        <authorList>
            <person name="Ferguson B K."/>
        </authorList>
    </citation>
    <scope>NUCLEOTIDE SEQUENCE</scope>
    <source>
        <strain evidence="2">L06</strain>
    </source>
</reference>
<protein>
    <submittedName>
        <fullName evidence="2">Uncharacterized protein</fullName>
    </submittedName>
</protein>
<feature type="compositionally biased region" description="Low complexity" evidence="1">
    <location>
        <begin position="142"/>
        <end position="164"/>
    </location>
</feature>
<evidence type="ECO:0000256" key="1">
    <source>
        <dbReference type="SAM" id="MobiDB-lite"/>
    </source>
</evidence>
<proteinExistence type="predicted"/>
<sequence>MLQNNQQQSVNNSTGQQHQQQQQQQYSSRSVVQFDLEAAAFPPLPGLDADNKNHNSTSDTSASNDSIQQSQNRLSDVVKGTAKLKITPTIKDNLQANQHNQQNAMNSSRSTSPGTSGGINSSLDCNNTTAPAAVTIAPGGATTSTISSDNSTSDAALSTVTLTPPTSPDM</sequence>
<dbReference type="AlphaFoldDB" id="A0A6V7HXH0"/>
<feature type="region of interest" description="Disordered" evidence="1">
    <location>
        <begin position="140"/>
        <end position="170"/>
    </location>
</feature>
<evidence type="ECO:0000313" key="2">
    <source>
        <dbReference type="EMBL" id="CAD1532099.1"/>
    </source>
</evidence>
<feature type="compositionally biased region" description="Low complexity" evidence="1">
    <location>
        <begin position="1"/>
        <end position="25"/>
    </location>
</feature>
<organism evidence="2">
    <name type="scientific">Bracon brevicornis</name>
    <dbReference type="NCBI Taxonomy" id="1563983"/>
    <lineage>
        <taxon>Eukaryota</taxon>
        <taxon>Metazoa</taxon>
        <taxon>Ecdysozoa</taxon>
        <taxon>Arthropoda</taxon>
        <taxon>Hexapoda</taxon>
        <taxon>Insecta</taxon>
        <taxon>Pterygota</taxon>
        <taxon>Neoptera</taxon>
        <taxon>Endopterygota</taxon>
        <taxon>Hymenoptera</taxon>
        <taxon>Apocrita</taxon>
        <taxon>Ichneumonoidea</taxon>
        <taxon>Braconidae</taxon>
        <taxon>Braconinae</taxon>
        <taxon>Bracon</taxon>
    </lineage>
</organism>
<name>A0A6V7HXH0_9HYME</name>
<accession>A0A6V7HXH0</accession>
<gene>
    <name evidence="2" type="ORF">BBRV_LOCUS9974</name>
</gene>